<organism evidence="1 2">
    <name type="scientific">Fusarium venenatum</name>
    <dbReference type="NCBI Taxonomy" id="56646"/>
    <lineage>
        <taxon>Eukaryota</taxon>
        <taxon>Fungi</taxon>
        <taxon>Dikarya</taxon>
        <taxon>Ascomycota</taxon>
        <taxon>Pezizomycotina</taxon>
        <taxon>Sordariomycetes</taxon>
        <taxon>Hypocreomycetidae</taxon>
        <taxon>Hypocreales</taxon>
        <taxon>Nectriaceae</taxon>
        <taxon>Fusarium</taxon>
    </lineage>
</organism>
<dbReference type="EMBL" id="LN649231">
    <property type="protein sequence ID" value="CEI69658.1"/>
    <property type="molecule type" value="Genomic_DNA"/>
</dbReference>
<protein>
    <submittedName>
        <fullName evidence="1">Uncharacterized protein</fullName>
    </submittedName>
</protein>
<name>A0A2L2THT4_9HYPO</name>
<evidence type="ECO:0000313" key="2">
    <source>
        <dbReference type="Proteomes" id="UP000245910"/>
    </source>
</evidence>
<reference evidence="2" key="1">
    <citation type="submission" date="2014-10" db="EMBL/GenBank/DDBJ databases">
        <authorList>
            <person name="King R."/>
        </authorList>
    </citation>
    <scope>NUCLEOTIDE SEQUENCE [LARGE SCALE GENOMIC DNA]</scope>
    <source>
        <strain evidence="2">A3/5</strain>
    </source>
</reference>
<keyword evidence="2" id="KW-1185">Reference proteome</keyword>
<sequence>MAINKTVSFDFKDPVGQIPTSDFVDWENSLLERRLKATAHDNFEDKRTCKFNEEIIITTVRNYIVDTATESLIPMMLSWKPQWFQNFCS</sequence>
<evidence type="ECO:0000313" key="1">
    <source>
        <dbReference type="EMBL" id="CEI69658.1"/>
    </source>
</evidence>
<dbReference type="Proteomes" id="UP000245910">
    <property type="component" value="Chromosome III"/>
</dbReference>
<dbReference type="AlphaFoldDB" id="A0A2L2THT4"/>
<accession>A0A2L2THT4</accession>
<proteinExistence type="predicted"/>